<evidence type="ECO:0000313" key="3">
    <source>
        <dbReference type="EMBL" id="PST43149.1"/>
    </source>
</evidence>
<feature type="domain" description="Impact N-terminal" evidence="2">
    <location>
        <begin position="15"/>
        <end position="117"/>
    </location>
</feature>
<dbReference type="GO" id="GO:0006446">
    <property type="term" value="P:regulation of translational initiation"/>
    <property type="evidence" value="ECO:0007669"/>
    <property type="project" value="TreeGrafter"/>
</dbReference>
<dbReference type="EMBL" id="PYLQ01000001">
    <property type="protein sequence ID" value="PST43149.1"/>
    <property type="molecule type" value="Genomic_DNA"/>
</dbReference>
<sequence length="199" mass="22824">MKSIEKITEHTLVIKKSEFICTLIPLNDEEKINEIIDYYKEKYKDATHNCVAYLVGTKERANDDGEPSGTAGLPMLNVLKKQELSNIIAIVTRYFGGIKLGAGGLTRAYSQAVADALKEANIVEKHLIDVYDVSLDYSFTKKFEHLLKVNDIDCINKEYDEQVTYRLYIDDLSFFDTIQDLTSNRYSKEFIKKEYVPVK</sequence>
<dbReference type="RefSeq" id="WP_107028871.1">
    <property type="nucleotide sequence ID" value="NZ_AP031432.1"/>
</dbReference>
<organism evidence="3 4">
    <name type="scientific">Faecalibacillus intestinalis</name>
    <dbReference type="NCBI Taxonomy" id="1982626"/>
    <lineage>
        <taxon>Bacteria</taxon>
        <taxon>Bacillati</taxon>
        <taxon>Bacillota</taxon>
        <taxon>Erysipelotrichia</taxon>
        <taxon>Erysipelotrichales</taxon>
        <taxon>Coprobacillaceae</taxon>
        <taxon>Faecalibacillus</taxon>
    </lineage>
</organism>
<dbReference type="InterPro" id="IPR023582">
    <property type="entry name" value="Impact"/>
</dbReference>
<evidence type="ECO:0000256" key="1">
    <source>
        <dbReference type="ARBA" id="ARBA00007665"/>
    </source>
</evidence>
<dbReference type="GO" id="GO:0005737">
    <property type="term" value="C:cytoplasm"/>
    <property type="evidence" value="ECO:0007669"/>
    <property type="project" value="TreeGrafter"/>
</dbReference>
<dbReference type="PROSITE" id="PS00910">
    <property type="entry name" value="UPF0029"/>
    <property type="match status" value="1"/>
</dbReference>
<dbReference type="PANTHER" id="PTHR16301:SF20">
    <property type="entry name" value="IMPACT FAMILY MEMBER YIGZ"/>
    <property type="match status" value="1"/>
</dbReference>
<dbReference type="Proteomes" id="UP000240974">
    <property type="component" value="Unassembled WGS sequence"/>
</dbReference>
<evidence type="ECO:0000259" key="2">
    <source>
        <dbReference type="Pfam" id="PF01205"/>
    </source>
</evidence>
<dbReference type="InterPro" id="IPR020568">
    <property type="entry name" value="Ribosomal_Su5_D2-typ_SF"/>
</dbReference>
<dbReference type="PANTHER" id="PTHR16301">
    <property type="entry name" value="IMPACT-RELATED"/>
    <property type="match status" value="1"/>
</dbReference>
<dbReference type="InterPro" id="IPR001498">
    <property type="entry name" value="Impact_N"/>
</dbReference>
<dbReference type="SUPFAM" id="SSF54211">
    <property type="entry name" value="Ribosomal protein S5 domain 2-like"/>
    <property type="match status" value="1"/>
</dbReference>
<proteinExistence type="inferred from homology"/>
<comment type="similarity">
    <text evidence="1">Belongs to the IMPACT family.</text>
</comment>
<comment type="caution">
    <text evidence="3">The sequence shown here is derived from an EMBL/GenBank/DDBJ whole genome shotgun (WGS) entry which is preliminary data.</text>
</comment>
<dbReference type="InterPro" id="IPR036956">
    <property type="entry name" value="Impact_N_sf"/>
</dbReference>
<dbReference type="NCBIfam" id="TIGR00257">
    <property type="entry name" value="IMPACT_YIGZ"/>
    <property type="match status" value="1"/>
</dbReference>
<dbReference type="InterPro" id="IPR015796">
    <property type="entry name" value="Impact_YigZ-like"/>
</dbReference>
<name>A0A2T3G6J7_9FIRM</name>
<accession>A0A2T3G6J7</accession>
<dbReference type="Pfam" id="PF01205">
    <property type="entry name" value="Impact_N"/>
    <property type="match status" value="1"/>
</dbReference>
<dbReference type="AlphaFoldDB" id="A0A2T3G6J7"/>
<dbReference type="InterPro" id="IPR020569">
    <property type="entry name" value="UPF0029_Impact_CS"/>
</dbReference>
<dbReference type="Gene3D" id="3.30.230.30">
    <property type="entry name" value="Impact, N-terminal domain"/>
    <property type="match status" value="1"/>
</dbReference>
<keyword evidence="4" id="KW-1185">Reference proteome</keyword>
<protein>
    <submittedName>
        <fullName evidence="3">YigZ family protein</fullName>
    </submittedName>
</protein>
<gene>
    <name evidence="3" type="ORF">C7U54_00080</name>
</gene>
<evidence type="ECO:0000313" key="4">
    <source>
        <dbReference type="Proteomes" id="UP000240974"/>
    </source>
</evidence>
<reference evidence="3 4" key="1">
    <citation type="journal article" date="2019" name="Int. J. Syst. Evol. Microbiol.">
        <title>Faecalibacillus intestinalis gen. nov., sp. nov. and Faecalibacillus faecis sp. nov., isolated from human faeces.</title>
        <authorList>
            <person name="Seo B."/>
            <person name="Jeon K."/>
            <person name="Baek I."/>
            <person name="Lee Y.M."/>
            <person name="Baek K."/>
            <person name="Ko G."/>
        </authorList>
    </citation>
    <scope>NUCLEOTIDE SEQUENCE [LARGE SCALE GENOMIC DNA]</scope>
    <source>
        <strain evidence="3 4">SNUG30099</strain>
    </source>
</reference>